<evidence type="ECO:0000256" key="3">
    <source>
        <dbReference type="ARBA" id="ARBA00004613"/>
    </source>
</evidence>
<evidence type="ECO:0000256" key="7">
    <source>
        <dbReference type="ARBA" id="ARBA00023237"/>
    </source>
</evidence>
<dbReference type="InterPro" id="IPR005546">
    <property type="entry name" value="Autotransporte_beta"/>
</dbReference>
<keyword evidence="4" id="KW-0964">Secreted</keyword>
<evidence type="ECO:0000256" key="1">
    <source>
        <dbReference type="ARBA" id="ARBA00004196"/>
    </source>
</evidence>
<reference evidence="10" key="2">
    <citation type="journal article" date="2021" name="PeerJ">
        <title>Extensive microbial diversity within the chicken gut microbiome revealed by metagenomics and culture.</title>
        <authorList>
            <person name="Gilroy R."/>
            <person name="Ravi A."/>
            <person name="Getino M."/>
            <person name="Pursley I."/>
            <person name="Horton D.L."/>
            <person name="Alikhan N.F."/>
            <person name="Baker D."/>
            <person name="Gharbi K."/>
            <person name="Hall N."/>
            <person name="Watson M."/>
            <person name="Adriaenssens E.M."/>
            <person name="Foster-Nyarko E."/>
            <person name="Jarju S."/>
            <person name="Secka A."/>
            <person name="Antonio M."/>
            <person name="Oren A."/>
            <person name="Chaudhuri R.R."/>
            <person name="La Ragione R."/>
            <person name="Hildebrand F."/>
            <person name="Pallen M.J."/>
        </authorList>
    </citation>
    <scope>NUCLEOTIDE SEQUENCE</scope>
    <source>
        <strain evidence="10">CHK136-897</strain>
    </source>
</reference>
<evidence type="ECO:0000313" key="11">
    <source>
        <dbReference type="Proteomes" id="UP000824142"/>
    </source>
</evidence>
<dbReference type="SMART" id="SM00869">
    <property type="entry name" value="Autotransporter"/>
    <property type="match status" value="1"/>
</dbReference>
<dbReference type="Pfam" id="PF03797">
    <property type="entry name" value="Autotransporter"/>
    <property type="match status" value="1"/>
</dbReference>
<dbReference type="GO" id="GO:0005576">
    <property type="term" value="C:extracellular region"/>
    <property type="evidence" value="ECO:0007669"/>
    <property type="project" value="UniProtKB-SubCell"/>
</dbReference>
<keyword evidence="7" id="KW-0998">Cell outer membrane</keyword>
<evidence type="ECO:0000256" key="5">
    <source>
        <dbReference type="ARBA" id="ARBA00022729"/>
    </source>
</evidence>
<name>A0A9D1SME5_9PROT</name>
<evidence type="ECO:0000256" key="2">
    <source>
        <dbReference type="ARBA" id="ARBA00004442"/>
    </source>
</evidence>
<dbReference type="GO" id="GO:0009279">
    <property type="term" value="C:cell outer membrane"/>
    <property type="evidence" value="ECO:0007669"/>
    <property type="project" value="UniProtKB-SubCell"/>
</dbReference>
<dbReference type="Pfam" id="PF02415">
    <property type="entry name" value="Chlam_PMP"/>
    <property type="match status" value="2"/>
</dbReference>
<dbReference type="PROSITE" id="PS51208">
    <property type="entry name" value="AUTOTRANSPORTER"/>
    <property type="match status" value="1"/>
</dbReference>
<organism evidence="10 11">
    <name type="scientific">Candidatus Enterousia avicola</name>
    <dbReference type="NCBI Taxonomy" id="2840787"/>
    <lineage>
        <taxon>Bacteria</taxon>
        <taxon>Pseudomonadati</taxon>
        <taxon>Pseudomonadota</taxon>
        <taxon>Alphaproteobacteria</taxon>
        <taxon>Candidatus Enterousia</taxon>
    </lineage>
</organism>
<feature type="domain" description="Autotransporter" evidence="9">
    <location>
        <begin position="490"/>
        <end position="748"/>
    </location>
</feature>
<comment type="caution">
    <text evidence="10">The sequence shown here is derived from an EMBL/GenBank/DDBJ whole genome shotgun (WGS) entry which is preliminary data.</text>
</comment>
<evidence type="ECO:0000256" key="8">
    <source>
        <dbReference type="SAM" id="SignalP"/>
    </source>
</evidence>
<comment type="subcellular location">
    <subcellularLocation>
        <location evidence="1">Cell envelope</location>
    </subcellularLocation>
    <subcellularLocation>
        <location evidence="2">Cell outer membrane</location>
    </subcellularLocation>
    <subcellularLocation>
        <location evidence="3">Secreted</location>
    </subcellularLocation>
</comment>
<evidence type="ECO:0000313" key="10">
    <source>
        <dbReference type="EMBL" id="HIU65300.1"/>
    </source>
</evidence>
<feature type="signal peptide" evidence="8">
    <location>
        <begin position="1"/>
        <end position="25"/>
    </location>
</feature>
<evidence type="ECO:0000256" key="6">
    <source>
        <dbReference type="ARBA" id="ARBA00023136"/>
    </source>
</evidence>
<evidence type="ECO:0000256" key="4">
    <source>
        <dbReference type="ARBA" id="ARBA00022525"/>
    </source>
</evidence>
<dbReference type="EMBL" id="DVNO01000011">
    <property type="protein sequence ID" value="HIU65300.1"/>
    <property type="molecule type" value="Genomic_DNA"/>
</dbReference>
<accession>A0A9D1SME5</accession>
<dbReference type="AlphaFoldDB" id="A0A9D1SME5"/>
<keyword evidence="6" id="KW-0472">Membrane</keyword>
<gene>
    <name evidence="10" type="ORF">IAC63_01520</name>
</gene>
<dbReference type="InterPro" id="IPR036709">
    <property type="entry name" value="Autotransporte_beta_dom_sf"/>
</dbReference>
<evidence type="ECO:0000259" key="9">
    <source>
        <dbReference type="PROSITE" id="PS51208"/>
    </source>
</evidence>
<dbReference type="Gene3D" id="2.40.128.130">
    <property type="entry name" value="Autotransporter beta-domain"/>
    <property type="match status" value="1"/>
</dbReference>
<dbReference type="SUPFAM" id="SSF103515">
    <property type="entry name" value="Autotransporter"/>
    <property type="match status" value="1"/>
</dbReference>
<sequence>MTFRNCFTWSFCFLGFIGTLSNAGAAEQIEVPIGEVYNITDSTYEMYQSDSINGAVAVVNGDLNVTANAKFLNNKGNLGGVFYNLGNISITSADGNSLFGTNEATLGGAIYNTNSGKISEISHSLFQRNQSDSGGAIYNSGQGAFIDRIANSSFIENTAKKEYGGAIHNQGSITSIEQVAFLNNSASSGGAISNDVNGRIGNINATFNGNRVLLGELKQGGAISNSGVIESITDSKFIGNRAGDLGGAIYNASTGSITFKGTNSFSGNIAGGNSNDILNDGQIIIADGITTIGSGISGDGTLTVQDGATLSIGSTTLNQGVLNLDGVLSASIVNQKNFGKIDVDKINIGATGKLDLTLGATGIYDFGTDISAGSVSYNDSIYTVSIDGSNLVVKTKSVENIVDSTNLSSDAAVVVIGLSNSSSYSLNIASLNAQSALESGDLGYIEKESEILLGEGKPIVQSVASVLQTQLFSMATNRMNMSDKIEKDIDENVAYGFWAQGLMNTSKYADAFTGDTNGVAVGLDALIKKHYMLGFAFSYNQTDITANERDTEVTSNNFMLYGQYKPNNWYVNAALNYAMSDYVENAIAFGVIINPEYSVDSFGGQLITGYDFGFGLTPEVGARYLYISQDGYDNGFAEVAKTDFNYLTAIAGVKYALSFETEGRLKFIPEVRAAFTYDVISDDNTLSVTIPGIGNYITYGDKLSELGGEFGIGLSLAYNEWNFSLNYDLDIRESYNSQTGSVNFKYTF</sequence>
<proteinExistence type="predicted"/>
<protein>
    <submittedName>
        <fullName evidence="10">Autotransporter domain-containing protein</fullName>
    </submittedName>
</protein>
<feature type="chain" id="PRO_5038680311" evidence="8">
    <location>
        <begin position="26"/>
        <end position="748"/>
    </location>
</feature>
<keyword evidence="5 8" id="KW-0732">Signal</keyword>
<dbReference type="Proteomes" id="UP000824142">
    <property type="component" value="Unassembled WGS sequence"/>
</dbReference>
<dbReference type="InterPro" id="IPR003368">
    <property type="entry name" value="POMP_repeat"/>
</dbReference>
<reference evidence="10" key="1">
    <citation type="submission" date="2020-10" db="EMBL/GenBank/DDBJ databases">
        <authorList>
            <person name="Gilroy R."/>
        </authorList>
    </citation>
    <scope>NUCLEOTIDE SEQUENCE</scope>
    <source>
        <strain evidence="10">CHK136-897</strain>
    </source>
</reference>